<organism evidence="3 4">
    <name type="scientific">Quillaja saponaria</name>
    <name type="common">Soap bark tree</name>
    <dbReference type="NCBI Taxonomy" id="32244"/>
    <lineage>
        <taxon>Eukaryota</taxon>
        <taxon>Viridiplantae</taxon>
        <taxon>Streptophyta</taxon>
        <taxon>Embryophyta</taxon>
        <taxon>Tracheophyta</taxon>
        <taxon>Spermatophyta</taxon>
        <taxon>Magnoliopsida</taxon>
        <taxon>eudicotyledons</taxon>
        <taxon>Gunneridae</taxon>
        <taxon>Pentapetalae</taxon>
        <taxon>rosids</taxon>
        <taxon>fabids</taxon>
        <taxon>Fabales</taxon>
        <taxon>Quillajaceae</taxon>
        <taxon>Quillaja</taxon>
    </lineage>
</organism>
<name>A0AAD7P9M8_QUISA</name>
<evidence type="ECO:0000256" key="1">
    <source>
        <dbReference type="SAM" id="SignalP"/>
    </source>
</evidence>
<dbReference type="Pfam" id="PF00188">
    <property type="entry name" value="CAP"/>
    <property type="match status" value="1"/>
</dbReference>
<dbReference type="EMBL" id="JARAOO010000013">
    <property type="protein sequence ID" value="KAJ7946845.1"/>
    <property type="molecule type" value="Genomic_DNA"/>
</dbReference>
<dbReference type="AlphaFoldDB" id="A0AAD7P9M8"/>
<comment type="caution">
    <text evidence="3">The sequence shown here is derived from an EMBL/GenBank/DDBJ whole genome shotgun (WGS) entry which is preliminary data.</text>
</comment>
<sequence length="102" mass="10695">MGIMNGSSSITTANYVFLIGLLALMVHVSLAQNSAADYVRAHNTARAQVNVGPVSWDDKLATYARNYANKHKGDCKLVHSGGPYGENLAGSSADLTGTAAVR</sequence>
<evidence type="ECO:0000313" key="4">
    <source>
        <dbReference type="Proteomes" id="UP001163823"/>
    </source>
</evidence>
<evidence type="ECO:0000259" key="2">
    <source>
        <dbReference type="SMART" id="SM00198"/>
    </source>
</evidence>
<keyword evidence="1" id="KW-0732">Signal</keyword>
<dbReference type="InterPro" id="IPR014044">
    <property type="entry name" value="CAP_dom"/>
</dbReference>
<feature type="chain" id="PRO_5042292569" evidence="1">
    <location>
        <begin position="32"/>
        <end position="102"/>
    </location>
</feature>
<feature type="signal peptide" evidence="1">
    <location>
        <begin position="1"/>
        <end position="31"/>
    </location>
</feature>
<dbReference type="InterPro" id="IPR035940">
    <property type="entry name" value="CAP_sf"/>
</dbReference>
<proteinExistence type="predicted"/>
<dbReference type="KEGG" id="qsa:O6P43_031720"/>
<feature type="domain" description="SCP" evidence="2">
    <location>
        <begin position="33"/>
        <end position="102"/>
    </location>
</feature>
<dbReference type="SMART" id="SM00198">
    <property type="entry name" value="SCP"/>
    <property type="match status" value="1"/>
</dbReference>
<accession>A0AAD7P9M8</accession>
<protein>
    <submittedName>
        <fullName evidence="3">Pathogenesis-related protein 1</fullName>
    </submittedName>
</protein>
<reference evidence="3" key="1">
    <citation type="journal article" date="2023" name="Science">
        <title>Elucidation of the pathway for biosynthesis of saponin adjuvants from the soapbark tree.</title>
        <authorList>
            <person name="Reed J."/>
            <person name="Orme A."/>
            <person name="El-Demerdash A."/>
            <person name="Owen C."/>
            <person name="Martin L.B.B."/>
            <person name="Misra R.C."/>
            <person name="Kikuchi S."/>
            <person name="Rejzek M."/>
            <person name="Martin A.C."/>
            <person name="Harkess A."/>
            <person name="Leebens-Mack J."/>
            <person name="Louveau T."/>
            <person name="Stephenson M.J."/>
            <person name="Osbourn A."/>
        </authorList>
    </citation>
    <scope>NUCLEOTIDE SEQUENCE</scope>
    <source>
        <strain evidence="3">S10</strain>
    </source>
</reference>
<dbReference type="Proteomes" id="UP001163823">
    <property type="component" value="Chromosome 13"/>
</dbReference>
<dbReference type="SUPFAM" id="SSF55797">
    <property type="entry name" value="PR-1-like"/>
    <property type="match status" value="1"/>
</dbReference>
<keyword evidence="4" id="KW-1185">Reference proteome</keyword>
<dbReference type="PANTHER" id="PTHR10334">
    <property type="entry name" value="CYSTEINE-RICH SECRETORY PROTEIN-RELATED"/>
    <property type="match status" value="1"/>
</dbReference>
<gene>
    <name evidence="3" type="ORF">O6P43_031720</name>
</gene>
<evidence type="ECO:0000313" key="3">
    <source>
        <dbReference type="EMBL" id="KAJ7946845.1"/>
    </source>
</evidence>
<dbReference type="Gene3D" id="3.40.33.10">
    <property type="entry name" value="CAP"/>
    <property type="match status" value="1"/>
</dbReference>
<dbReference type="InterPro" id="IPR001283">
    <property type="entry name" value="CRISP-related"/>
</dbReference>